<evidence type="ECO:0000313" key="3">
    <source>
        <dbReference type="WBParaSite" id="SSLN_0001384101-mRNA-1"/>
    </source>
</evidence>
<sequence>MPPRRFMCGCGPCRPQWAKMVDSLYSSNHTDGTNKLVCYCVRKPDKLDNIAKYLHKRLSSDLNHLNYENVNITVEAMSALVNACYAVKLNLFDSSFLKMVQLLLESKLPELQLLGTKSVFVLSDVHRFSSLRFLRLKKIFAACHIPTCLTVRVAGIQGLQGVVRKTARDQLRMNVLQSASMDQIIPDIEAFLSQNILSFHTLISFPFHTFYIHLALHCRKAPPVSPIAFQNLFKFIYTCLQCILTQSRQYKILRPALCMESPFSLS</sequence>
<dbReference type="AlphaFoldDB" id="A0A183TA40"/>
<gene>
    <name evidence="1" type="ORF">SSLN_LOCUS13338</name>
</gene>
<reference evidence="1 2" key="2">
    <citation type="submission" date="2018-11" db="EMBL/GenBank/DDBJ databases">
        <authorList>
            <consortium name="Pathogen Informatics"/>
        </authorList>
    </citation>
    <scope>NUCLEOTIDE SEQUENCE [LARGE SCALE GENOMIC DNA]</scope>
    <source>
        <strain evidence="1 2">NST_G2</strain>
    </source>
</reference>
<dbReference type="STRING" id="70667.A0A183TA40"/>
<dbReference type="InterPro" id="IPR049152">
    <property type="entry name" value="EFR3-like_ARM"/>
</dbReference>
<dbReference type="EMBL" id="UYSU01038004">
    <property type="protein sequence ID" value="VDL99723.1"/>
    <property type="molecule type" value="Genomic_DNA"/>
</dbReference>
<dbReference type="Proteomes" id="UP000275846">
    <property type="component" value="Unassembled WGS sequence"/>
</dbReference>
<reference evidence="3" key="1">
    <citation type="submission" date="2016-06" db="UniProtKB">
        <authorList>
            <consortium name="WormBaseParasite"/>
        </authorList>
    </citation>
    <scope>IDENTIFICATION</scope>
</reference>
<dbReference type="WBParaSite" id="SSLN_0001384101-mRNA-1">
    <property type="protein sequence ID" value="SSLN_0001384101-mRNA-1"/>
    <property type="gene ID" value="SSLN_0001384101"/>
</dbReference>
<dbReference type="PANTHER" id="PTHR12444">
    <property type="entry name" value="PROTEIN EFR3 HOMOLOG CMP44E"/>
    <property type="match status" value="1"/>
</dbReference>
<dbReference type="PANTHER" id="PTHR12444:SF8">
    <property type="entry name" value="PROTEIN EFR3 HOMOLOG CMP44E"/>
    <property type="match status" value="1"/>
</dbReference>
<evidence type="ECO:0000313" key="2">
    <source>
        <dbReference type="Proteomes" id="UP000275846"/>
    </source>
</evidence>
<dbReference type="InterPro" id="IPR051851">
    <property type="entry name" value="EFR3_Homologs"/>
</dbReference>
<dbReference type="GO" id="GO:0005886">
    <property type="term" value="C:plasma membrane"/>
    <property type="evidence" value="ECO:0007669"/>
    <property type="project" value="TreeGrafter"/>
</dbReference>
<protein>
    <submittedName>
        <fullName evidence="3">BTB domain-containing protein</fullName>
    </submittedName>
</protein>
<evidence type="ECO:0000313" key="1">
    <source>
        <dbReference type="EMBL" id="VDL99723.1"/>
    </source>
</evidence>
<dbReference type="OrthoDB" id="19232at2759"/>
<dbReference type="GO" id="GO:0072659">
    <property type="term" value="P:protein localization to plasma membrane"/>
    <property type="evidence" value="ECO:0007669"/>
    <property type="project" value="TreeGrafter"/>
</dbReference>
<proteinExistence type="predicted"/>
<name>A0A183TA40_SCHSO</name>
<accession>A0A183TA40</accession>
<dbReference type="Pfam" id="PF21052">
    <property type="entry name" value="EFR3_ARM"/>
    <property type="match status" value="1"/>
</dbReference>
<organism evidence="3">
    <name type="scientific">Schistocephalus solidus</name>
    <name type="common">Tapeworm</name>
    <dbReference type="NCBI Taxonomy" id="70667"/>
    <lineage>
        <taxon>Eukaryota</taxon>
        <taxon>Metazoa</taxon>
        <taxon>Spiralia</taxon>
        <taxon>Lophotrochozoa</taxon>
        <taxon>Platyhelminthes</taxon>
        <taxon>Cestoda</taxon>
        <taxon>Eucestoda</taxon>
        <taxon>Diphyllobothriidea</taxon>
        <taxon>Diphyllobothriidae</taxon>
        <taxon>Schistocephalus</taxon>
    </lineage>
</organism>
<keyword evidence="2" id="KW-1185">Reference proteome</keyword>